<dbReference type="EMBL" id="CAJOBJ010085841">
    <property type="protein sequence ID" value="CAF4520072.1"/>
    <property type="molecule type" value="Genomic_DNA"/>
</dbReference>
<name>A0A8S2VGE4_9BILA</name>
<dbReference type="AlphaFoldDB" id="A0A8S2VGE4"/>
<gene>
    <name evidence="1" type="ORF">BYL167_LOCUS31155</name>
    <name evidence="2" type="ORF">GIL414_LOCUS35581</name>
</gene>
<dbReference type="Proteomes" id="UP000681720">
    <property type="component" value="Unassembled WGS sequence"/>
</dbReference>
<organism evidence="1 3">
    <name type="scientific">Rotaria magnacalcarata</name>
    <dbReference type="NCBI Taxonomy" id="392030"/>
    <lineage>
        <taxon>Eukaryota</taxon>
        <taxon>Metazoa</taxon>
        <taxon>Spiralia</taxon>
        <taxon>Gnathifera</taxon>
        <taxon>Rotifera</taxon>
        <taxon>Eurotatoria</taxon>
        <taxon>Bdelloidea</taxon>
        <taxon>Philodinida</taxon>
        <taxon>Philodinidae</taxon>
        <taxon>Rotaria</taxon>
    </lineage>
</organism>
<evidence type="ECO:0000313" key="2">
    <source>
        <dbReference type="EMBL" id="CAF4520072.1"/>
    </source>
</evidence>
<protein>
    <submittedName>
        <fullName evidence="1">Uncharacterized protein</fullName>
    </submittedName>
</protein>
<feature type="non-terminal residue" evidence="1">
    <location>
        <position position="1"/>
    </location>
</feature>
<dbReference type="EMBL" id="CAJOBH010053761">
    <property type="protein sequence ID" value="CAF4391187.1"/>
    <property type="molecule type" value="Genomic_DNA"/>
</dbReference>
<proteinExistence type="predicted"/>
<reference evidence="1" key="1">
    <citation type="submission" date="2021-02" db="EMBL/GenBank/DDBJ databases">
        <authorList>
            <person name="Nowell W R."/>
        </authorList>
    </citation>
    <scope>NUCLEOTIDE SEQUENCE</scope>
</reference>
<accession>A0A8S2VGE4</accession>
<feature type="non-terminal residue" evidence="1">
    <location>
        <position position="39"/>
    </location>
</feature>
<comment type="caution">
    <text evidence="1">The sequence shown here is derived from an EMBL/GenBank/DDBJ whole genome shotgun (WGS) entry which is preliminary data.</text>
</comment>
<dbReference type="Proteomes" id="UP000681967">
    <property type="component" value="Unassembled WGS sequence"/>
</dbReference>
<evidence type="ECO:0000313" key="3">
    <source>
        <dbReference type="Proteomes" id="UP000681967"/>
    </source>
</evidence>
<evidence type="ECO:0000313" key="1">
    <source>
        <dbReference type="EMBL" id="CAF4391187.1"/>
    </source>
</evidence>
<sequence>NKYQQMIELISIENNTVLTSKNQQIEDLQKRIDTLALKI</sequence>